<protein>
    <submittedName>
        <fullName evidence="2">Transferase hexapeptide repeat:Nucleotidyl transferase:Phosphoglucomutase/phosphomannomutase alpha/beta/alpha domain I</fullName>
    </submittedName>
</protein>
<dbReference type="InterPro" id="IPR029044">
    <property type="entry name" value="Nucleotide-diphossugar_trans"/>
</dbReference>
<dbReference type="Gene3D" id="3.90.550.10">
    <property type="entry name" value="Spore Coat Polysaccharide Biosynthesis Protein SpsA, Chain A"/>
    <property type="match status" value="1"/>
</dbReference>
<evidence type="ECO:0000259" key="1">
    <source>
        <dbReference type="Pfam" id="PF00483"/>
    </source>
</evidence>
<dbReference type="AlphaFoldDB" id="E6PE95"/>
<gene>
    <name evidence="2" type="ORF">CARN1_0411</name>
</gene>
<dbReference type="GO" id="GO:0016740">
    <property type="term" value="F:transferase activity"/>
    <property type="evidence" value="ECO:0007669"/>
    <property type="project" value="UniProtKB-KW"/>
</dbReference>
<feature type="domain" description="Nucleotidyl transferase" evidence="1">
    <location>
        <begin position="2"/>
        <end position="51"/>
    </location>
</feature>
<dbReference type="PANTHER" id="PTHR22572">
    <property type="entry name" value="SUGAR-1-PHOSPHATE GUANYL TRANSFERASE"/>
    <property type="match status" value="1"/>
</dbReference>
<accession>E6PE95</accession>
<dbReference type="SUPFAM" id="SSF53448">
    <property type="entry name" value="Nucleotide-diphospho-sugar transferases"/>
    <property type="match status" value="1"/>
</dbReference>
<comment type="caution">
    <text evidence="2">The sequence shown here is derived from an EMBL/GenBank/DDBJ whole genome shotgun (WGS) entry which is preliminary data.</text>
</comment>
<sequence>MKAMILAGGLSTRLYPLTRQVPKPLVPVAGEPNAAHVLRYLKRYGFDEIAINIFICPMRFAKRSEMARASASAWSICTNGS</sequence>
<evidence type="ECO:0000313" key="2">
    <source>
        <dbReference type="EMBL" id="CBH74780.1"/>
    </source>
</evidence>
<organism evidence="2">
    <name type="scientific">mine drainage metagenome</name>
    <dbReference type="NCBI Taxonomy" id="410659"/>
    <lineage>
        <taxon>unclassified sequences</taxon>
        <taxon>metagenomes</taxon>
        <taxon>ecological metagenomes</taxon>
    </lineage>
</organism>
<dbReference type="InterPro" id="IPR005835">
    <property type="entry name" value="NTP_transferase_dom"/>
</dbReference>
<proteinExistence type="predicted"/>
<name>E6PE95_9ZZZZ</name>
<dbReference type="EMBL" id="CABL01000003">
    <property type="protein sequence ID" value="CBH74780.1"/>
    <property type="molecule type" value="Genomic_DNA"/>
</dbReference>
<dbReference type="Pfam" id="PF00483">
    <property type="entry name" value="NTP_transferase"/>
    <property type="match status" value="1"/>
</dbReference>
<reference evidence="2" key="1">
    <citation type="submission" date="2009-10" db="EMBL/GenBank/DDBJ databases">
        <title>Diversity of trophic interactions inside an arsenic-rich microbial ecosystem.</title>
        <authorList>
            <person name="Bertin P.N."/>
            <person name="Heinrich-Salmeron A."/>
            <person name="Pelletier E."/>
            <person name="Goulhen-Chollet F."/>
            <person name="Arsene-Ploetze F."/>
            <person name="Gallien S."/>
            <person name="Calteau A."/>
            <person name="Vallenet D."/>
            <person name="Casiot C."/>
            <person name="Chane-Woon-Ming B."/>
            <person name="Giloteaux L."/>
            <person name="Barakat M."/>
            <person name="Bonnefoy V."/>
            <person name="Bruneel O."/>
            <person name="Chandler M."/>
            <person name="Cleiss J."/>
            <person name="Duran R."/>
            <person name="Elbaz-Poulichet F."/>
            <person name="Fonknechten N."/>
            <person name="Lauga B."/>
            <person name="Mornico D."/>
            <person name="Ortet P."/>
            <person name="Schaeffer C."/>
            <person name="Siguier P."/>
            <person name="Alexander Thil Smith A."/>
            <person name="Van Dorsselaer A."/>
            <person name="Weissenbach J."/>
            <person name="Medigue C."/>
            <person name="Le Paslier D."/>
        </authorList>
    </citation>
    <scope>NUCLEOTIDE SEQUENCE</scope>
</reference>
<dbReference type="InterPro" id="IPR050486">
    <property type="entry name" value="Mannose-1P_guanyltransferase"/>
</dbReference>
<keyword evidence="2" id="KW-0808">Transferase</keyword>